<organism evidence="2">
    <name type="scientific">Rhipicephalus microplus</name>
    <name type="common">Cattle tick</name>
    <name type="synonym">Boophilus microplus</name>
    <dbReference type="NCBI Taxonomy" id="6941"/>
    <lineage>
        <taxon>Eukaryota</taxon>
        <taxon>Metazoa</taxon>
        <taxon>Ecdysozoa</taxon>
        <taxon>Arthropoda</taxon>
        <taxon>Chelicerata</taxon>
        <taxon>Arachnida</taxon>
        <taxon>Acari</taxon>
        <taxon>Parasitiformes</taxon>
        <taxon>Ixodida</taxon>
        <taxon>Ixodoidea</taxon>
        <taxon>Ixodidae</taxon>
        <taxon>Rhipicephalinae</taxon>
        <taxon>Rhipicephalus</taxon>
        <taxon>Boophilus</taxon>
    </lineage>
</organism>
<proteinExistence type="predicted"/>
<evidence type="ECO:0000256" key="1">
    <source>
        <dbReference type="SAM" id="SignalP"/>
    </source>
</evidence>
<dbReference type="AlphaFoldDB" id="A0A6M2D8P6"/>
<feature type="chain" id="PRO_5026781024" evidence="1">
    <location>
        <begin position="22"/>
        <end position="166"/>
    </location>
</feature>
<feature type="signal peptide" evidence="1">
    <location>
        <begin position="1"/>
        <end position="21"/>
    </location>
</feature>
<keyword evidence="1" id="KW-0732">Signal</keyword>
<protein>
    <submittedName>
        <fullName evidence="2">Putative secreted protein</fullName>
    </submittedName>
</protein>
<sequence>MRPCFCHACWILLLELGFSCLQPPKEQRKSGPELHHTISLLPHFFSQGRHSSAYHAHCAQGRTVFLPSQNTGAAVHFSILPCMKVIAESFQPIQRCLGWLHLYRTLGTRRGGSHGRQLYPLILHLYEGTSFDRQCTPTKDGFVMRYCFGHACWIHLTALGYLCLQQ</sequence>
<accession>A0A6M2D8P6</accession>
<dbReference type="EMBL" id="GHWJ01009725">
    <property type="protein sequence ID" value="NOV42462.1"/>
    <property type="molecule type" value="Transcribed_RNA"/>
</dbReference>
<name>A0A6M2D8P6_RHIMP</name>
<reference evidence="2" key="1">
    <citation type="submission" date="2019-09" db="EMBL/GenBank/DDBJ databases">
        <title>Organ-specific transcriptomic study of the physiology of the cattle tick, Rhipicephalus microplus.</title>
        <authorList>
            <person name="Tirloni L."/>
            <person name="Braz G."/>
            <person name="Gandara A.C.P."/>
            <person name="Sabadin G.A."/>
            <person name="da Silva R.M."/>
            <person name="Guizzo M.G."/>
            <person name="Machado J.A."/>
            <person name="Costa E.P."/>
            <person name="Gomes H.F."/>
            <person name="Moraes J."/>
            <person name="Mota M.B.S."/>
            <person name="Mesquita R.D."/>
            <person name="Alvarenga P.H."/>
            <person name="Alves F."/>
            <person name="Seixas A."/>
            <person name="da Fonseca R.N."/>
            <person name="Fogaca A."/>
            <person name="Logullo C."/>
            <person name="Tanaka A."/>
            <person name="Daffre S."/>
            <person name="Termignoni C."/>
            <person name="Vaz I.S.Jr."/>
            <person name="Oliveira P.L."/>
            <person name="Ribeiro J.M."/>
        </authorList>
    </citation>
    <scope>NUCLEOTIDE SEQUENCE</scope>
    <source>
        <strain evidence="2">Porto Alegre</strain>
    </source>
</reference>
<evidence type="ECO:0000313" key="2">
    <source>
        <dbReference type="EMBL" id="NOV42462.1"/>
    </source>
</evidence>